<dbReference type="PANTHER" id="PTHR33444">
    <property type="entry name" value="SI:DKEY-19B23.12-RELATED"/>
    <property type="match status" value="1"/>
</dbReference>
<proteinExistence type="predicted"/>
<keyword evidence="3" id="KW-1185">Reference proteome</keyword>
<keyword evidence="1" id="KW-0472">Membrane</keyword>
<keyword evidence="1" id="KW-1133">Transmembrane helix</keyword>
<feature type="transmembrane region" description="Helical" evidence="1">
    <location>
        <begin position="136"/>
        <end position="164"/>
    </location>
</feature>
<feature type="transmembrane region" description="Helical" evidence="1">
    <location>
        <begin position="54"/>
        <end position="75"/>
    </location>
</feature>
<gene>
    <name evidence="2" type="ORF">UPYG_G00113340</name>
</gene>
<dbReference type="PANTHER" id="PTHR33444:SF2">
    <property type="entry name" value="MARVEL DOMAIN-CONTAINING PROTEIN"/>
    <property type="match status" value="1"/>
</dbReference>
<protein>
    <submittedName>
        <fullName evidence="2">Uncharacterized protein</fullName>
    </submittedName>
</protein>
<evidence type="ECO:0000256" key="1">
    <source>
        <dbReference type="SAM" id="Phobius"/>
    </source>
</evidence>
<reference evidence="2 3" key="1">
    <citation type="submission" date="2024-06" db="EMBL/GenBank/DDBJ databases">
        <authorList>
            <person name="Pan Q."/>
            <person name="Wen M."/>
            <person name="Jouanno E."/>
            <person name="Zahm M."/>
            <person name="Klopp C."/>
            <person name="Cabau C."/>
            <person name="Louis A."/>
            <person name="Berthelot C."/>
            <person name="Parey E."/>
            <person name="Roest Crollius H."/>
            <person name="Montfort J."/>
            <person name="Robinson-Rechavi M."/>
            <person name="Bouchez O."/>
            <person name="Lampietro C."/>
            <person name="Lopez Roques C."/>
            <person name="Donnadieu C."/>
            <person name="Postlethwait J."/>
            <person name="Bobe J."/>
            <person name="Verreycken H."/>
            <person name="Guiguen Y."/>
        </authorList>
    </citation>
    <scope>NUCLEOTIDE SEQUENCE [LARGE SCALE GENOMIC DNA]</scope>
    <source>
        <strain evidence="2">Up_M1</strain>
        <tissue evidence="2">Testis</tissue>
    </source>
</reference>
<dbReference type="AlphaFoldDB" id="A0ABD0XSX4"/>
<comment type="caution">
    <text evidence="2">The sequence shown here is derived from an EMBL/GenBank/DDBJ whole genome shotgun (WGS) entry which is preliminary data.</text>
</comment>
<name>A0ABD0XSX4_UMBPY</name>
<sequence>MEDGSLLQNMRQAPKPSTPVLVLSKLIVAVLPVAQIVIGGLFLDKCPMQKYIPIYLLVTGAFSLTLTVLSCLPCIKAPDEGAQTPISTVCTAWNSLLSLFLFCWFIAGNVWIYSIYPANYDESGDIYCNKTLYLFAFWTTTLVYIFIGVVLAGGCCVLFCMCLCSSRGLGSNSTDV</sequence>
<organism evidence="2 3">
    <name type="scientific">Umbra pygmaea</name>
    <name type="common">Eastern mudminnow</name>
    <dbReference type="NCBI Taxonomy" id="75934"/>
    <lineage>
        <taxon>Eukaryota</taxon>
        <taxon>Metazoa</taxon>
        <taxon>Chordata</taxon>
        <taxon>Craniata</taxon>
        <taxon>Vertebrata</taxon>
        <taxon>Euteleostomi</taxon>
        <taxon>Actinopterygii</taxon>
        <taxon>Neopterygii</taxon>
        <taxon>Teleostei</taxon>
        <taxon>Protacanthopterygii</taxon>
        <taxon>Esociformes</taxon>
        <taxon>Umbridae</taxon>
        <taxon>Umbra</taxon>
    </lineage>
</organism>
<feature type="transmembrane region" description="Helical" evidence="1">
    <location>
        <begin position="96"/>
        <end position="116"/>
    </location>
</feature>
<keyword evidence="1" id="KW-0812">Transmembrane</keyword>
<dbReference type="InterPro" id="IPR040350">
    <property type="entry name" value="TMEM272"/>
</dbReference>
<accession>A0ABD0XSX4</accession>
<feature type="transmembrane region" description="Helical" evidence="1">
    <location>
        <begin position="20"/>
        <end position="42"/>
    </location>
</feature>
<evidence type="ECO:0000313" key="2">
    <source>
        <dbReference type="EMBL" id="KAL0993762.1"/>
    </source>
</evidence>
<dbReference type="Proteomes" id="UP001557470">
    <property type="component" value="Unassembled WGS sequence"/>
</dbReference>
<evidence type="ECO:0000313" key="3">
    <source>
        <dbReference type="Proteomes" id="UP001557470"/>
    </source>
</evidence>
<dbReference type="EMBL" id="JAGEUA010000003">
    <property type="protein sequence ID" value="KAL0993762.1"/>
    <property type="molecule type" value="Genomic_DNA"/>
</dbReference>